<feature type="compositionally biased region" description="Polar residues" evidence="1">
    <location>
        <begin position="101"/>
        <end position="111"/>
    </location>
</feature>
<evidence type="ECO:0000313" key="2">
    <source>
        <dbReference type="EMBL" id="OCH93716.1"/>
    </source>
</evidence>
<evidence type="ECO:0000313" key="3">
    <source>
        <dbReference type="Proteomes" id="UP000250043"/>
    </source>
</evidence>
<gene>
    <name evidence="2" type="ORF">OBBRIDRAFT_790065</name>
</gene>
<accession>A0A8E2DQA5</accession>
<sequence>MAATNSQVLNLAMTPGTVTLIVIPPNTGLVTINLESPNGAKRTSSEARVPMTVSTADNSTACKCRVLDRDESAVKRPRGPPEPSDDGSVTEPESDMEIPSGSRSTLHQSSTPKKENIPLYPVNLKSEAVMSTQRATTRRART</sequence>
<protein>
    <submittedName>
        <fullName evidence="2">Uncharacterized protein</fullName>
    </submittedName>
</protein>
<feature type="compositionally biased region" description="Basic and acidic residues" evidence="1">
    <location>
        <begin position="65"/>
        <end position="74"/>
    </location>
</feature>
<dbReference type="EMBL" id="KV722352">
    <property type="protein sequence ID" value="OCH93716.1"/>
    <property type="molecule type" value="Genomic_DNA"/>
</dbReference>
<feature type="compositionally biased region" description="Polar residues" evidence="1">
    <location>
        <begin position="52"/>
        <end position="61"/>
    </location>
</feature>
<keyword evidence="3" id="KW-1185">Reference proteome</keyword>
<dbReference type="AlphaFoldDB" id="A0A8E2DQA5"/>
<dbReference type="Proteomes" id="UP000250043">
    <property type="component" value="Unassembled WGS sequence"/>
</dbReference>
<organism evidence="2 3">
    <name type="scientific">Obba rivulosa</name>
    <dbReference type="NCBI Taxonomy" id="1052685"/>
    <lineage>
        <taxon>Eukaryota</taxon>
        <taxon>Fungi</taxon>
        <taxon>Dikarya</taxon>
        <taxon>Basidiomycota</taxon>
        <taxon>Agaricomycotina</taxon>
        <taxon>Agaricomycetes</taxon>
        <taxon>Polyporales</taxon>
        <taxon>Gelatoporiaceae</taxon>
        <taxon>Obba</taxon>
    </lineage>
</organism>
<proteinExistence type="predicted"/>
<name>A0A8E2DQA5_9APHY</name>
<feature type="region of interest" description="Disordered" evidence="1">
    <location>
        <begin position="36"/>
        <end position="142"/>
    </location>
</feature>
<evidence type="ECO:0000256" key="1">
    <source>
        <dbReference type="SAM" id="MobiDB-lite"/>
    </source>
</evidence>
<reference evidence="2 3" key="1">
    <citation type="submission" date="2016-07" db="EMBL/GenBank/DDBJ databases">
        <title>Draft genome of the white-rot fungus Obba rivulosa 3A-2.</title>
        <authorList>
            <consortium name="DOE Joint Genome Institute"/>
            <person name="Miettinen O."/>
            <person name="Riley R."/>
            <person name="Acob R."/>
            <person name="Barry K."/>
            <person name="Cullen D."/>
            <person name="De Vries R."/>
            <person name="Hainaut M."/>
            <person name="Hatakka A."/>
            <person name="Henrissat B."/>
            <person name="Hilden K."/>
            <person name="Kuo R."/>
            <person name="Labutti K."/>
            <person name="Lipzen A."/>
            <person name="Makela M.R."/>
            <person name="Sandor L."/>
            <person name="Spatafora J.W."/>
            <person name="Grigoriev I.V."/>
            <person name="Hibbett D.S."/>
        </authorList>
    </citation>
    <scope>NUCLEOTIDE SEQUENCE [LARGE SCALE GENOMIC DNA]</scope>
    <source>
        <strain evidence="2 3">3A-2</strain>
    </source>
</reference>